<dbReference type="OrthoDB" id="9759366at2"/>
<dbReference type="SUPFAM" id="SSF81301">
    <property type="entry name" value="Nucleotidyltransferase"/>
    <property type="match status" value="2"/>
</dbReference>
<proteinExistence type="predicted"/>
<sequence>MSSPATSSSSDAGRRATRDVAARRPGDAADLRLTDLARAGFLDLTAAGAGVRALAEQVGLPSATVLAAFGRPVGSPDEALLALQRLADRDAAGVAALLEDRGAGRRLALVLGASNGIADFLVRRPEALPVLLDGMLAPPSPEAFATSLLESVAAEDGVAALTGAEARRALRVAYRRELTRLAAWDLEQPSGTAVFERVAAALSDLAAAALGAALAVSRAEVAASGGADRVRAVPLAVIGMGKAGARELNYVSDVDVIFVTDRPDPDTGFDPVPIATRLAIGLMRVIDDTDVEPSLWQVDANLRPEGRNGALVRTLSSHIGYYERWASGWEFQALLKAWPLAGDLELGARYVEALRPRVWQASAREDFVQDVQRMRRRVEEHIPAGHADRELKLGAGGLRDVEFTVQLLQLVHGRTDDRVHARATLPALRSLTEQGYVGRVEAAEFGEDYRVLRLVEHRLQLRRLQRTHLLPTDEAELRVVARSSGLAADGPALAERLARVRGRVRGLHQRLFYRPLLTAVSNLPEDELMLTQGAALDRLAGIGFLDPRGALQHIAALTAGVSRRAAIQRTLLPVLLQWFTEGPAPDLGLLAFRRLSERLGDTAWYLRMLRDSPTAARRLATVLSESRFVTGLLETNPEAAAWLERDADLRPRPRATLRAETSATVLRHASRDDAAAALRTARRREVLRLALGALLGTITVQELGPALADVTTALLAGCVRSVRRDEGPWPEFAIIAMGRYGGAELGFGSDADVMVVYRAIAGMPDDVAQKQAGVLVSEVKRLTTDPRLPLDLDFDLRPEGRNGPVVRSFRSYEAYYARWSLTWESQALLRAHGVAGDRTLVVDFEALADRLRYPDALDDASVREIRRIKARMETERLPRGVDPTRHLKLGPGGLSDVEWIVQLLQLQHAAQVPALRTQSTLGALDAATTARLIDRDDAAQLRHAWVLASRLRSAITLWTNRTSDVLPTDRAALEGIARILEYPPGSAAQLEDDLLRAARRARTIFERLFA</sequence>
<organism evidence="10 11">
    <name type="scientific">Amnibacterium kyonggiense</name>
    <dbReference type="NCBI Taxonomy" id="595671"/>
    <lineage>
        <taxon>Bacteria</taxon>
        <taxon>Bacillati</taxon>
        <taxon>Actinomycetota</taxon>
        <taxon>Actinomycetes</taxon>
        <taxon>Micrococcales</taxon>
        <taxon>Microbacteriaceae</taxon>
        <taxon>Amnibacterium</taxon>
    </lineage>
</organism>
<keyword evidence="5" id="KW-0460">Magnesium</keyword>
<evidence type="ECO:0000259" key="8">
    <source>
        <dbReference type="Pfam" id="PF03710"/>
    </source>
</evidence>
<dbReference type="Pfam" id="PF08335">
    <property type="entry name" value="GlnD_UR_UTase"/>
    <property type="match status" value="2"/>
</dbReference>
<dbReference type="PANTHER" id="PTHR30621">
    <property type="entry name" value="GLUTAMINE SYNTHETASE ADENYLYLTRANSFERASE"/>
    <property type="match status" value="1"/>
</dbReference>
<dbReference type="InterPro" id="IPR005190">
    <property type="entry name" value="GlnE_rpt_dom"/>
</dbReference>
<dbReference type="InterPro" id="IPR043519">
    <property type="entry name" value="NT_sf"/>
</dbReference>
<dbReference type="Pfam" id="PF03710">
    <property type="entry name" value="GlnE"/>
    <property type="match status" value="2"/>
</dbReference>
<dbReference type="Proteomes" id="UP000295344">
    <property type="component" value="Unassembled WGS sequence"/>
</dbReference>
<evidence type="ECO:0000256" key="4">
    <source>
        <dbReference type="ARBA" id="ARBA00022840"/>
    </source>
</evidence>
<dbReference type="CDD" id="cd05401">
    <property type="entry name" value="NT_GlnE_GlnD_like"/>
    <property type="match status" value="2"/>
</dbReference>
<dbReference type="PANTHER" id="PTHR30621:SF0">
    <property type="entry name" value="BIFUNCTIONAL GLUTAMINE SYNTHETASE ADENYLYLTRANSFERASE_ADENYLYL-REMOVING ENZYME"/>
    <property type="match status" value="1"/>
</dbReference>
<accession>A0A4V3EAQ8</accession>
<feature type="domain" description="Glutamate-ammonia ligase adenylyltransferase repeated" evidence="8">
    <location>
        <begin position="106"/>
        <end position="349"/>
    </location>
</feature>
<keyword evidence="1 10" id="KW-0808">Transferase</keyword>
<keyword evidence="4" id="KW-0067">ATP-binding</keyword>
<dbReference type="Gene3D" id="3.30.460.10">
    <property type="entry name" value="Beta Polymerase, domain 2"/>
    <property type="match status" value="2"/>
</dbReference>
<keyword evidence="3" id="KW-0547">Nucleotide-binding</keyword>
<evidence type="ECO:0000256" key="2">
    <source>
        <dbReference type="ARBA" id="ARBA00022695"/>
    </source>
</evidence>
<dbReference type="EMBL" id="SOAM01000002">
    <property type="protein sequence ID" value="TDS77544.1"/>
    <property type="molecule type" value="Genomic_DNA"/>
</dbReference>
<dbReference type="Gene3D" id="1.20.120.330">
    <property type="entry name" value="Nucleotidyltransferases domain 2"/>
    <property type="match status" value="2"/>
</dbReference>
<dbReference type="RefSeq" id="WP_133766601.1">
    <property type="nucleotide sequence ID" value="NZ_BAAARP010000004.1"/>
</dbReference>
<keyword evidence="10" id="KW-0436">Ligase</keyword>
<evidence type="ECO:0000256" key="5">
    <source>
        <dbReference type="ARBA" id="ARBA00022842"/>
    </source>
</evidence>
<dbReference type="GO" id="GO:0016874">
    <property type="term" value="F:ligase activity"/>
    <property type="evidence" value="ECO:0007669"/>
    <property type="project" value="UniProtKB-KW"/>
</dbReference>
<name>A0A4V3EAQ8_9MICO</name>
<feature type="compositionally biased region" description="Basic and acidic residues" evidence="7">
    <location>
        <begin position="12"/>
        <end position="24"/>
    </location>
</feature>
<gene>
    <name evidence="10" type="ORF">CLV52_2497</name>
</gene>
<keyword evidence="2 10" id="KW-0548">Nucleotidyltransferase</keyword>
<dbReference type="NCBIfam" id="NF010707">
    <property type="entry name" value="PRK14109.1"/>
    <property type="match status" value="1"/>
</dbReference>
<evidence type="ECO:0000256" key="7">
    <source>
        <dbReference type="SAM" id="MobiDB-lite"/>
    </source>
</evidence>
<evidence type="ECO:0000256" key="3">
    <source>
        <dbReference type="ARBA" id="ARBA00022741"/>
    </source>
</evidence>
<dbReference type="GO" id="GO:0005829">
    <property type="term" value="C:cytosol"/>
    <property type="evidence" value="ECO:0007669"/>
    <property type="project" value="TreeGrafter"/>
</dbReference>
<dbReference type="AlphaFoldDB" id="A0A4V3EAQ8"/>
<reference evidence="10 11" key="1">
    <citation type="submission" date="2019-03" db="EMBL/GenBank/DDBJ databases">
        <title>Genomic Encyclopedia of Archaeal and Bacterial Type Strains, Phase II (KMG-II): from individual species to whole genera.</title>
        <authorList>
            <person name="Goeker M."/>
        </authorList>
    </citation>
    <scope>NUCLEOTIDE SEQUENCE [LARGE SCALE GENOMIC DNA]</scope>
    <source>
        <strain evidence="10 11">DSM 24782</strain>
    </source>
</reference>
<feature type="region of interest" description="Disordered" evidence="7">
    <location>
        <begin position="1"/>
        <end position="24"/>
    </location>
</feature>
<evidence type="ECO:0000259" key="9">
    <source>
        <dbReference type="Pfam" id="PF08335"/>
    </source>
</evidence>
<protein>
    <submittedName>
        <fullName evidence="10">Glutamate-ammonia-ligase adenylyltransferase</fullName>
    </submittedName>
</protein>
<dbReference type="InterPro" id="IPR023057">
    <property type="entry name" value="GlnE"/>
</dbReference>
<evidence type="ECO:0000313" key="10">
    <source>
        <dbReference type="EMBL" id="TDS77544.1"/>
    </source>
</evidence>
<evidence type="ECO:0000256" key="6">
    <source>
        <dbReference type="ARBA" id="ARBA00023268"/>
    </source>
</evidence>
<keyword evidence="6" id="KW-0511">Multifunctional enzyme</keyword>
<feature type="domain" description="PII-uridylyltransferase/Glutamine-synthetase adenylyltransferase" evidence="9">
    <location>
        <begin position="883"/>
        <end position="1009"/>
    </location>
</feature>
<evidence type="ECO:0000256" key="1">
    <source>
        <dbReference type="ARBA" id="ARBA00022679"/>
    </source>
</evidence>
<keyword evidence="11" id="KW-1185">Reference proteome</keyword>
<feature type="compositionally biased region" description="Low complexity" evidence="7">
    <location>
        <begin position="1"/>
        <end position="10"/>
    </location>
</feature>
<dbReference type="InterPro" id="IPR013546">
    <property type="entry name" value="PII_UdlTrfase/GS_AdlTrfase"/>
</dbReference>
<feature type="domain" description="PII-uridylyltransferase/Glutamine-synthetase adenylyltransferase" evidence="9">
    <location>
        <begin position="373"/>
        <end position="512"/>
    </location>
</feature>
<dbReference type="SUPFAM" id="SSF81593">
    <property type="entry name" value="Nucleotidyltransferase substrate binding subunit/domain"/>
    <property type="match status" value="2"/>
</dbReference>
<feature type="domain" description="Glutamate-ammonia ligase adenylyltransferase repeated" evidence="8">
    <location>
        <begin position="618"/>
        <end position="845"/>
    </location>
</feature>
<dbReference type="GO" id="GO:0008882">
    <property type="term" value="F:[glutamate-ammonia-ligase] adenylyltransferase activity"/>
    <property type="evidence" value="ECO:0007669"/>
    <property type="project" value="InterPro"/>
</dbReference>
<comment type="caution">
    <text evidence="10">The sequence shown here is derived from an EMBL/GenBank/DDBJ whole genome shotgun (WGS) entry which is preliminary data.</text>
</comment>
<evidence type="ECO:0000313" key="11">
    <source>
        <dbReference type="Proteomes" id="UP000295344"/>
    </source>
</evidence>
<dbReference type="GO" id="GO:0005524">
    <property type="term" value="F:ATP binding"/>
    <property type="evidence" value="ECO:0007669"/>
    <property type="project" value="UniProtKB-KW"/>
</dbReference>
<dbReference type="GO" id="GO:0000820">
    <property type="term" value="P:regulation of glutamine family amino acid metabolic process"/>
    <property type="evidence" value="ECO:0007669"/>
    <property type="project" value="TreeGrafter"/>
</dbReference>